<keyword evidence="1" id="KW-0456">Lyase</keyword>
<protein>
    <submittedName>
        <fullName evidence="3">Dehydratase</fullName>
    </submittedName>
</protein>
<dbReference type="CDD" id="cd03449">
    <property type="entry name" value="R_hydratase"/>
    <property type="match status" value="1"/>
</dbReference>
<reference evidence="3 4" key="1">
    <citation type="submission" date="2016-08" db="EMBL/GenBank/DDBJ databases">
        <authorList>
            <person name="Seilhamer J.J."/>
        </authorList>
    </citation>
    <scope>NUCLEOTIDE SEQUENCE [LARGE SCALE GENOMIC DNA]</scope>
    <source>
        <strain evidence="3 4">IEBC_T61001</strain>
    </source>
</reference>
<gene>
    <name evidence="3" type="ORF">BTT61001_01280</name>
</gene>
<dbReference type="InterPro" id="IPR050965">
    <property type="entry name" value="UPF0336/Enoyl-CoA_hydratase"/>
</dbReference>
<sequence length="179" mass="20152">MWELTAAQTKLFLPPTTSRWLAFFDMEKKEAKMNPFQEAQTVPELRYDEIQVGDQASLTKTITDEDVINFAKLTGDVNPIHILDSFAKTTMFKERIAHGMLVSSFISTILGTKLPGKNTIYLSQNVSFRAPVKIGDTLRVVAEVIKKRDDKKIITLQTNIYNQSGDIVVEGTATILKKE</sequence>
<dbReference type="EMBL" id="FMBI01000024">
    <property type="protein sequence ID" value="SCC05970.1"/>
    <property type="molecule type" value="Genomic_DNA"/>
</dbReference>
<dbReference type="AlphaFoldDB" id="A0A1C4BGK9"/>
<dbReference type="Proteomes" id="UP000195991">
    <property type="component" value="Unassembled WGS sequence"/>
</dbReference>
<organism evidence="3 4">
    <name type="scientific">Bacillus thuringiensis</name>
    <dbReference type="NCBI Taxonomy" id="1428"/>
    <lineage>
        <taxon>Bacteria</taxon>
        <taxon>Bacillati</taxon>
        <taxon>Bacillota</taxon>
        <taxon>Bacilli</taxon>
        <taxon>Bacillales</taxon>
        <taxon>Bacillaceae</taxon>
        <taxon>Bacillus</taxon>
        <taxon>Bacillus cereus group</taxon>
    </lineage>
</organism>
<dbReference type="Gene3D" id="3.10.129.10">
    <property type="entry name" value="Hotdog Thioesterase"/>
    <property type="match status" value="1"/>
</dbReference>
<proteinExistence type="predicted"/>
<name>A0A1C4BGK9_BACTU</name>
<evidence type="ECO:0000259" key="2">
    <source>
        <dbReference type="Pfam" id="PF01575"/>
    </source>
</evidence>
<dbReference type="InterPro" id="IPR002539">
    <property type="entry name" value="MaoC-like_dom"/>
</dbReference>
<dbReference type="InterPro" id="IPR029069">
    <property type="entry name" value="HotDog_dom_sf"/>
</dbReference>
<dbReference type="GO" id="GO:0019171">
    <property type="term" value="F:(3R)-hydroxyacyl-[acyl-carrier-protein] dehydratase activity"/>
    <property type="evidence" value="ECO:0007669"/>
    <property type="project" value="TreeGrafter"/>
</dbReference>
<dbReference type="SUPFAM" id="SSF54637">
    <property type="entry name" value="Thioesterase/thiol ester dehydrase-isomerase"/>
    <property type="match status" value="1"/>
</dbReference>
<dbReference type="GO" id="GO:0006633">
    <property type="term" value="P:fatty acid biosynthetic process"/>
    <property type="evidence" value="ECO:0007669"/>
    <property type="project" value="TreeGrafter"/>
</dbReference>
<dbReference type="PANTHER" id="PTHR43437">
    <property type="entry name" value="HYDROXYACYL-THIOESTER DEHYDRATASE TYPE 2, MITOCHONDRIAL-RELATED"/>
    <property type="match status" value="1"/>
</dbReference>
<feature type="domain" description="MaoC-like" evidence="2">
    <location>
        <begin position="57"/>
        <end position="158"/>
    </location>
</feature>
<evidence type="ECO:0000313" key="4">
    <source>
        <dbReference type="Proteomes" id="UP000195991"/>
    </source>
</evidence>
<dbReference type="FunFam" id="3.10.129.10:FF:000042">
    <property type="entry name" value="MaoC domain protein dehydratase"/>
    <property type="match status" value="1"/>
</dbReference>
<evidence type="ECO:0000313" key="3">
    <source>
        <dbReference type="EMBL" id="SCC05970.1"/>
    </source>
</evidence>
<dbReference type="PANTHER" id="PTHR43437:SF3">
    <property type="entry name" value="HYDROXYACYL-THIOESTER DEHYDRATASE TYPE 2, MITOCHONDRIAL"/>
    <property type="match status" value="1"/>
</dbReference>
<dbReference type="Pfam" id="PF01575">
    <property type="entry name" value="MaoC_dehydratas"/>
    <property type="match status" value="1"/>
</dbReference>
<evidence type="ECO:0000256" key="1">
    <source>
        <dbReference type="ARBA" id="ARBA00023239"/>
    </source>
</evidence>
<accession>A0A1C4BGK9</accession>